<dbReference type="PANTHER" id="PTHR11081">
    <property type="entry name" value="FLAP ENDONUCLEASE FAMILY MEMBER"/>
    <property type="match status" value="1"/>
</dbReference>
<keyword evidence="6" id="KW-1185">Reference proteome</keyword>
<feature type="domain" description="Post-transcriptional regulator MKT1 N-terminal" evidence="4">
    <location>
        <begin position="306"/>
        <end position="392"/>
    </location>
</feature>
<keyword evidence="1" id="KW-0810">Translation regulation</keyword>
<dbReference type="KEGG" id="dfa:DFA_03952"/>
<organism evidence="5 6">
    <name type="scientific">Cavenderia fasciculata</name>
    <name type="common">Slime mold</name>
    <name type="synonym">Dictyostelium fasciculatum</name>
    <dbReference type="NCBI Taxonomy" id="261658"/>
    <lineage>
        <taxon>Eukaryota</taxon>
        <taxon>Amoebozoa</taxon>
        <taxon>Evosea</taxon>
        <taxon>Eumycetozoa</taxon>
        <taxon>Dictyostelia</taxon>
        <taxon>Acytosteliales</taxon>
        <taxon>Cavenderiaceae</taxon>
        <taxon>Cavenderia</taxon>
    </lineage>
</organism>
<dbReference type="CDD" id="cd09858">
    <property type="entry name" value="PIN_MKT1"/>
    <property type="match status" value="1"/>
</dbReference>
<dbReference type="SUPFAM" id="SSF88723">
    <property type="entry name" value="PIN domain-like"/>
    <property type="match status" value="1"/>
</dbReference>
<dbReference type="EMBL" id="GL883018">
    <property type="protein sequence ID" value="EGG18458.1"/>
    <property type="molecule type" value="Genomic_DNA"/>
</dbReference>
<proteinExistence type="inferred from homology"/>
<dbReference type="GO" id="GO:0017108">
    <property type="term" value="F:5'-flap endonuclease activity"/>
    <property type="evidence" value="ECO:0007669"/>
    <property type="project" value="TreeGrafter"/>
</dbReference>
<dbReference type="Pfam" id="PF12247">
    <property type="entry name" value="MKT1_N"/>
    <property type="match status" value="1"/>
</dbReference>
<reference evidence="6" key="1">
    <citation type="journal article" date="2011" name="Genome Res.">
        <title>Phylogeny-wide analysis of social amoeba genomes highlights ancient origins for complex intercellular communication.</title>
        <authorList>
            <person name="Heidel A.J."/>
            <person name="Lawal H.M."/>
            <person name="Felder M."/>
            <person name="Schilde C."/>
            <person name="Helps N.R."/>
            <person name="Tunggal B."/>
            <person name="Rivero F."/>
            <person name="John U."/>
            <person name="Schleicher M."/>
            <person name="Eichinger L."/>
            <person name="Platzer M."/>
            <person name="Noegel A.A."/>
            <person name="Schaap P."/>
            <person name="Gloeckner G."/>
        </authorList>
    </citation>
    <scope>NUCLEOTIDE SEQUENCE [LARGE SCALE GENOMIC DNA]</scope>
    <source>
        <strain evidence="6">SH3</strain>
    </source>
</reference>
<sequence length="715" mass="82225">MPVPRFFQDFIEKYLNTSKLSLLNENRVGIDAIQWLLKLHLKEPFQTTMGGSPLTMITVIQEELEKIKKSNIKPFFVFPGLSILKDRPQATTARAQKLSIAWDAYYKGQYEFAESQFSDSERVLLVPFIQSIISYFKQQNIEFFKAPFFLWAQLALFSDPSQKNYLNAVWGGYESLLFGIHRLIVDIDFDKGVFFWIDLKAILNELALTHDQFVDAILLCGYEFCPLFPHFINNNFGPQLFRVACDLVRQHQTGIAVIQDHFHMYPLEKYMEQFMKTKCLLRNHMIYTPSCHCEPLYRDLAYQVKPTDLNSIFGPKLPNDLYFYISQGAVSPQVVNNLISGILIEPFPTVESEEFRRMLEYLKDVRAKTLGLLSACLGDDIHNKVVKNIRWYEPKDFEIPHATILNSTPFGRANNSKSIVIPNEIKQQLQQQTKSNLPITFQFVAACSSSNPLINNNNNNSNSNNNNQEPIVPIKDSHEANFYIMYQSLSIMGYIGNDGKLTAYGRVLEQLKKSKFQEEIILAIELMRSNCLSTEKLTFIPKPSFEGPSSNNTTALLSRLLSLLPCKLDNTPWSGPIDHDLMAFHEIARTLYKTLRNLIEITATSHFLTHRIVFEPNEYFNFSTKLPFFLQSNASMGLMVKGTMLEGLGIEDMKDIFPNCIDIEHDLERATQFLEEIVSVLPILVKENLIDKSLHESFIQANEAWKKCRLDQIDN</sequence>
<accession>F4Q0V7</accession>
<dbReference type="Proteomes" id="UP000007797">
    <property type="component" value="Unassembled WGS sequence"/>
</dbReference>
<dbReference type="Pfam" id="PF12246">
    <property type="entry name" value="MKT1_C"/>
    <property type="match status" value="1"/>
</dbReference>
<comment type="similarity">
    <text evidence="2">Belongs to the XPG/RAD2 endonuclease family.</text>
</comment>
<dbReference type="RefSeq" id="XP_004366362.1">
    <property type="nucleotide sequence ID" value="XM_004366305.1"/>
</dbReference>
<dbReference type="InterPro" id="IPR022039">
    <property type="entry name" value="MKT1_C"/>
</dbReference>
<evidence type="ECO:0000313" key="5">
    <source>
        <dbReference type="EMBL" id="EGG18458.1"/>
    </source>
</evidence>
<evidence type="ECO:0000256" key="1">
    <source>
        <dbReference type="ARBA" id="ARBA00022845"/>
    </source>
</evidence>
<dbReference type="CDD" id="cd09902">
    <property type="entry name" value="H3TH_MKT1"/>
    <property type="match status" value="1"/>
</dbReference>
<dbReference type="InterPro" id="IPR029060">
    <property type="entry name" value="PIN-like_dom_sf"/>
</dbReference>
<dbReference type="InterPro" id="IPR037314">
    <property type="entry name" value="MKT1_H3TH"/>
</dbReference>
<dbReference type="GeneID" id="14870470"/>
<dbReference type="STRING" id="1054147.F4Q0V7"/>
<dbReference type="InterPro" id="IPR006084">
    <property type="entry name" value="XPG/Rad2"/>
</dbReference>
<dbReference type="Gene3D" id="3.40.50.1010">
    <property type="entry name" value="5'-nuclease"/>
    <property type="match status" value="1"/>
</dbReference>
<dbReference type="PANTHER" id="PTHR11081:SF32">
    <property type="entry name" value="POST-TRANSCRIPTIONAL REGULATOR MKT1"/>
    <property type="match status" value="1"/>
</dbReference>
<evidence type="ECO:0000259" key="3">
    <source>
        <dbReference type="Pfam" id="PF12246"/>
    </source>
</evidence>
<gene>
    <name evidence="5" type="ORF">DFA_03952</name>
</gene>
<name>F4Q0V7_CACFS</name>
<dbReference type="InterPro" id="IPR022040">
    <property type="entry name" value="MKT1_N"/>
</dbReference>
<dbReference type="OrthoDB" id="17262at2759"/>
<evidence type="ECO:0000259" key="4">
    <source>
        <dbReference type="Pfam" id="PF12247"/>
    </source>
</evidence>
<evidence type="ECO:0000313" key="6">
    <source>
        <dbReference type="Proteomes" id="UP000007797"/>
    </source>
</evidence>
<dbReference type="GO" id="GO:0006417">
    <property type="term" value="P:regulation of translation"/>
    <property type="evidence" value="ECO:0007669"/>
    <property type="project" value="UniProtKB-KW"/>
</dbReference>
<protein>
    <submittedName>
        <fullName evidence="5">5'3'-exonuclease N-and I-domain-containing protein</fullName>
    </submittedName>
</protein>
<feature type="domain" description="Post-transcriptional regulator MKT1 C-terminal" evidence="3">
    <location>
        <begin position="488"/>
        <end position="706"/>
    </location>
</feature>
<dbReference type="AlphaFoldDB" id="F4Q0V7"/>
<evidence type="ECO:0000256" key="2">
    <source>
        <dbReference type="ARBA" id="ARBA00024023"/>
    </source>
</evidence>
<dbReference type="OMA" id="RFYQTKV"/>